<dbReference type="AlphaFoldDB" id="A0A6B8RK58"/>
<dbReference type="InterPro" id="IPR047817">
    <property type="entry name" value="ABC2_TM_bact-type"/>
</dbReference>
<comment type="similarity">
    <text evidence="5">Belongs to the ABC-2 integral membrane protein family.</text>
</comment>
<evidence type="ECO:0000259" key="6">
    <source>
        <dbReference type="PROSITE" id="PS51012"/>
    </source>
</evidence>
<dbReference type="InterPro" id="IPR013525">
    <property type="entry name" value="ABC2_TM"/>
</dbReference>
<feature type="domain" description="ABC transmembrane type-2" evidence="6">
    <location>
        <begin position="138"/>
        <end position="367"/>
    </location>
</feature>
<name>A0A6B8RK58_9BACL</name>
<accession>A0A6B8RK58</accession>
<dbReference type="InterPro" id="IPR000412">
    <property type="entry name" value="ABC_2_transport"/>
</dbReference>
<feature type="transmembrane region" description="Helical" evidence="5">
    <location>
        <begin position="283"/>
        <end position="302"/>
    </location>
</feature>
<feature type="transmembrane region" description="Helical" evidence="5">
    <location>
        <begin position="21"/>
        <end position="41"/>
    </location>
</feature>
<keyword evidence="2 5" id="KW-0812">Transmembrane</keyword>
<dbReference type="PRINTS" id="PR00164">
    <property type="entry name" value="ABC2TRNSPORT"/>
</dbReference>
<keyword evidence="8" id="KW-1185">Reference proteome</keyword>
<evidence type="ECO:0000256" key="1">
    <source>
        <dbReference type="ARBA" id="ARBA00004141"/>
    </source>
</evidence>
<proteinExistence type="inferred from homology"/>
<dbReference type="OrthoDB" id="9788252at2"/>
<dbReference type="KEGG" id="ppsc:EHS13_13425"/>
<dbReference type="GO" id="GO:0043190">
    <property type="term" value="C:ATP-binding cassette (ABC) transporter complex"/>
    <property type="evidence" value="ECO:0007669"/>
    <property type="project" value="InterPro"/>
</dbReference>
<comment type="subcellular location">
    <subcellularLocation>
        <location evidence="5">Cell membrane</location>
        <topology evidence="5">Multi-pass membrane protein</topology>
    </subcellularLocation>
    <subcellularLocation>
        <location evidence="1">Membrane</location>
        <topology evidence="1">Multi-pass membrane protein</topology>
    </subcellularLocation>
</comment>
<evidence type="ECO:0000313" key="8">
    <source>
        <dbReference type="Proteomes" id="UP000426246"/>
    </source>
</evidence>
<evidence type="ECO:0000256" key="5">
    <source>
        <dbReference type="RuleBase" id="RU361157"/>
    </source>
</evidence>
<evidence type="ECO:0000256" key="3">
    <source>
        <dbReference type="ARBA" id="ARBA00022989"/>
    </source>
</evidence>
<keyword evidence="3 5" id="KW-1133">Transmembrane helix</keyword>
<gene>
    <name evidence="7" type="ORF">EHS13_13425</name>
</gene>
<dbReference type="Pfam" id="PF12698">
    <property type="entry name" value="ABC2_membrane_3"/>
    <property type="match status" value="1"/>
</dbReference>
<feature type="transmembrane region" description="Helical" evidence="5">
    <location>
        <begin position="250"/>
        <end position="271"/>
    </location>
</feature>
<dbReference type="EMBL" id="CP034235">
    <property type="protein sequence ID" value="QGQ95806.1"/>
    <property type="molecule type" value="Genomic_DNA"/>
</dbReference>
<protein>
    <recommendedName>
        <fullName evidence="5">Transport permease protein</fullName>
    </recommendedName>
</protein>
<keyword evidence="5" id="KW-1003">Cell membrane</keyword>
<organism evidence="7 8">
    <name type="scientific">Paenibacillus psychroresistens</name>
    <dbReference type="NCBI Taxonomy" id="1778678"/>
    <lineage>
        <taxon>Bacteria</taxon>
        <taxon>Bacillati</taxon>
        <taxon>Bacillota</taxon>
        <taxon>Bacilli</taxon>
        <taxon>Bacillales</taxon>
        <taxon>Paenibacillaceae</taxon>
        <taxon>Paenibacillus</taxon>
    </lineage>
</organism>
<dbReference type="PROSITE" id="PS51012">
    <property type="entry name" value="ABC_TM2"/>
    <property type="match status" value="1"/>
</dbReference>
<keyword evidence="5" id="KW-0813">Transport</keyword>
<reference evidence="8" key="1">
    <citation type="submission" date="2018-11" db="EMBL/GenBank/DDBJ databases">
        <title>Complete genome sequence of Paenibacillus sp. ML311-T8.</title>
        <authorList>
            <person name="Nam Y.-D."/>
            <person name="Kang J."/>
            <person name="Chung W.-H."/>
            <person name="Park Y.S."/>
        </authorList>
    </citation>
    <scope>NUCLEOTIDE SEQUENCE [LARGE SCALE GENOMIC DNA]</scope>
    <source>
        <strain evidence="8">ML311-T8</strain>
    </source>
</reference>
<feature type="transmembrane region" description="Helical" evidence="5">
    <location>
        <begin position="216"/>
        <end position="244"/>
    </location>
</feature>
<feature type="transmembrane region" description="Helical" evidence="5">
    <location>
        <begin position="341"/>
        <end position="364"/>
    </location>
</feature>
<dbReference type="InterPro" id="IPR052902">
    <property type="entry name" value="ABC-2_transporter"/>
</dbReference>
<evidence type="ECO:0000313" key="7">
    <source>
        <dbReference type="EMBL" id="QGQ95806.1"/>
    </source>
</evidence>
<dbReference type="Proteomes" id="UP000426246">
    <property type="component" value="Chromosome"/>
</dbReference>
<dbReference type="RefSeq" id="WP_155700843.1">
    <property type="nucleotide sequence ID" value="NZ_CP034235.1"/>
</dbReference>
<sequence length="368" mass="41132">MRQFKKLFEAHFKSTFREKQVWFWSVFYPVLLLVIFLMIFGGSDAKEANFSAKIVVVSAEQQNQDATQLLTTLQQMPALEWENKEPVSRQQAEDLVKSKDIDAAIVLPSGDMAKPIELIIHKEKQNSALTPVMNNIVKGALEQSIQEEAAVKPHYSIQSEFISSGNAKLKYVDFLLTGLIALSISQAGLFGMIVMVEMRRNGLLKRLMLSPVNMKLFGLSNMMVRFILSAIQAVLLTLVGIFFYDASIDINIISFLLIFIVGTTAFSAIGFMVSSLTKTPDSYFGLANLISFVMMFLSGIFFDSASLPSYIKPISDFLPLTYFANGIRDGMVYGLGIMHPAFWLNLGVLAAWGIVTFIIGSRFYKWKG</sequence>
<dbReference type="PANTHER" id="PTHR43027:SF1">
    <property type="entry name" value="DOXORUBICIN RESISTANCE ABC TRANSPORTER PERMEASE PROTEIN DRRC-RELATED"/>
    <property type="match status" value="1"/>
</dbReference>
<evidence type="ECO:0000256" key="4">
    <source>
        <dbReference type="ARBA" id="ARBA00023136"/>
    </source>
</evidence>
<dbReference type="PANTHER" id="PTHR43027">
    <property type="entry name" value="DOXORUBICIN RESISTANCE ABC TRANSPORTER PERMEASE PROTEIN DRRC-RELATED"/>
    <property type="match status" value="1"/>
</dbReference>
<evidence type="ECO:0000256" key="2">
    <source>
        <dbReference type="ARBA" id="ARBA00022692"/>
    </source>
</evidence>
<keyword evidence="4 5" id="KW-0472">Membrane</keyword>
<feature type="transmembrane region" description="Helical" evidence="5">
    <location>
        <begin position="174"/>
        <end position="196"/>
    </location>
</feature>
<dbReference type="GO" id="GO:0140359">
    <property type="term" value="F:ABC-type transporter activity"/>
    <property type="evidence" value="ECO:0007669"/>
    <property type="project" value="InterPro"/>
</dbReference>